<feature type="transmembrane region" description="Helical" evidence="1">
    <location>
        <begin position="52"/>
        <end position="75"/>
    </location>
</feature>
<evidence type="ECO:0008006" key="3">
    <source>
        <dbReference type="Google" id="ProtNLM"/>
    </source>
</evidence>
<accession>A0A481Z4D7</accession>
<protein>
    <recommendedName>
        <fullName evidence="3">Transmembrane protein</fullName>
    </recommendedName>
</protein>
<keyword evidence="1" id="KW-1133">Transmembrane helix</keyword>
<sequence length="97" mass="10472">MSFNQPTKIFAPNSTLAGQPVIAGTTTIPLINVQPAQPPPPAPIPAPTTSSFTIGMIIIVVIIIILIIGVIFFLFSNRRDGSNHILLNDSFEIVRKH</sequence>
<evidence type="ECO:0000313" key="2">
    <source>
        <dbReference type="EMBL" id="QBK90637.1"/>
    </source>
</evidence>
<keyword evidence="1" id="KW-0472">Membrane</keyword>
<dbReference type="EMBL" id="MK500495">
    <property type="protein sequence ID" value="QBK90637.1"/>
    <property type="molecule type" value="Genomic_DNA"/>
</dbReference>
<keyword evidence="1" id="KW-0812">Transmembrane</keyword>
<name>A0A481Z4D7_9VIRU</name>
<gene>
    <name evidence="2" type="ORF">LCPAC104_01340</name>
</gene>
<proteinExistence type="predicted"/>
<evidence type="ECO:0000256" key="1">
    <source>
        <dbReference type="SAM" id="Phobius"/>
    </source>
</evidence>
<reference evidence="2" key="1">
    <citation type="journal article" date="2019" name="MBio">
        <title>Virus Genomes from Deep Sea Sediments Expand the Ocean Megavirome and Support Independent Origins of Viral Gigantism.</title>
        <authorList>
            <person name="Backstrom D."/>
            <person name="Yutin N."/>
            <person name="Jorgensen S.L."/>
            <person name="Dharamshi J."/>
            <person name="Homa F."/>
            <person name="Zaremba-Niedwiedzka K."/>
            <person name="Spang A."/>
            <person name="Wolf Y.I."/>
            <person name="Koonin E.V."/>
            <person name="Ettema T.J."/>
        </authorList>
    </citation>
    <scope>NUCLEOTIDE SEQUENCE</scope>
</reference>
<organism evidence="2">
    <name type="scientific">Pithovirus LCPAC104</name>
    <dbReference type="NCBI Taxonomy" id="2506589"/>
    <lineage>
        <taxon>Viruses</taxon>
        <taxon>Pithoviruses</taxon>
    </lineage>
</organism>